<dbReference type="EMBL" id="RYZH01000001">
    <property type="protein sequence ID" value="RUL89607.1"/>
    <property type="molecule type" value="Genomic_DNA"/>
</dbReference>
<evidence type="ECO:0000313" key="2">
    <source>
        <dbReference type="Proteomes" id="UP000280296"/>
    </source>
</evidence>
<evidence type="ECO:0008006" key="3">
    <source>
        <dbReference type="Google" id="ProtNLM"/>
    </source>
</evidence>
<organism evidence="1 2">
    <name type="scientific">Tautonia sociabilis</name>
    <dbReference type="NCBI Taxonomy" id="2080755"/>
    <lineage>
        <taxon>Bacteria</taxon>
        <taxon>Pseudomonadati</taxon>
        <taxon>Planctomycetota</taxon>
        <taxon>Planctomycetia</taxon>
        <taxon>Isosphaerales</taxon>
        <taxon>Isosphaeraceae</taxon>
        <taxon>Tautonia</taxon>
    </lineage>
</organism>
<dbReference type="Gene3D" id="3.30.420.280">
    <property type="match status" value="1"/>
</dbReference>
<reference evidence="1 2" key="1">
    <citation type="submission" date="2018-12" db="EMBL/GenBank/DDBJ databases">
        <authorList>
            <person name="Toschakov S.V."/>
        </authorList>
    </citation>
    <scope>NUCLEOTIDE SEQUENCE [LARGE SCALE GENOMIC DNA]</scope>
    <source>
        <strain evidence="1 2">GM2012</strain>
    </source>
</reference>
<reference evidence="1 2" key="2">
    <citation type="submission" date="2019-01" db="EMBL/GenBank/DDBJ databases">
        <title>Tautonia sociabilis, a novel thermotolerant planctomycete of Isosphaeraceae family, isolated from a 4000 m deep subterranean habitat.</title>
        <authorList>
            <person name="Kovaleva O.L."/>
            <person name="Elcheninov A.G."/>
            <person name="Van Heerden E."/>
            <person name="Toshchakov S.V."/>
            <person name="Novikov A."/>
            <person name="Bonch-Osmolovskaya E.A."/>
            <person name="Kublanov I.V."/>
        </authorList>
    </citation>
    <scope>NUCLEOTIDE SEQUENCE [LARGE SCALE GENOMIC DNA]</scope>
    <source>
        <strain evidence="1 2">GM2012</strain>
    </source>
</reference>
<gene>
    <name evidence="1" type="ORF">TsocGM_00085</name>
</gene>
<dbReference type="Gene3D" id="3.40.50.300">
    <property type="entry name" value="P-loop containing nucleotide triphosphate hydrolases"/>
    <property type="match status" value="1"/>
</dbReference>
<dbReference type="InterPro" id="IPR027417">
    <property type="entry name" value="P-loop_NTPase"/>
</dbReference>
<comment type="caution">
    <text evidence="1">The sequence shown here is derived from an EMBL/GenBank/DDBJ whole genome shotgun (WGS) entry which is preliminary data.</text>
</comment>
<dbReference type="RefSeq" id="WP_126723273.1">
    <property type="nucleotide sequence ID" value="NZ_RYZH01000001.1"/>
</dbReference>
<accession>A0A432MRG6</accession>
<sequence length="513" mass="56300">MPKRPRATTIPIAPALEARPDSERSLRRWVRAHAGLHIPHKAVCRGHQAPWRFFADAFLERPPVILVLGPRGGGKSYLSALETHLVSRFDPGHGTRLLGGSLAQSQQAHQALAELARDDPALEKLTESRAVYTNGSEVRVLAASPTSVRGPHVPSLKLDEVDEIDPDCRDAALGMCMNRGDTPASVLMTSTWHRVDGPMSNLIERARGNEFPLYSFCIFEVLQRCPEERSGPNLEKCPECPIVSWCHEDRDSDPLGRPKAKRASGHYGIDALIQKARVVSRRAFEADYLCRGPKADGLWFSGFDPVANVSEAAEFDPSRPVLLAVDSGVFTGAVFFQVVGVSTPMGTVDQVHVFAEYLEEGRSAEHNARAILEVARERCLGRIDVASTDPAGNARTAVGPTVLGEYERAGLRNLKFWPGGASVTDGLALVESFLRPADGGTRLLIHPRCEHTIRAFQHYRRARRAGQWADHPEDPQHPHEDLMDALRGGLRTRFPDGRAPAPALGRVPARSVF</sequence>
<proteinExistence type="predicted"/>
<protein>
    <recommendedName>
        <fullName evidence="3">Terminase large subunit gp17-like C-terminal domain-containing protein</fullName>
    </recommendedName>
</protein>
<dbReference type="AlphaFoldDB" id="A0A432MRG6"/>
<name>A0A432MRG6_9BACT</name>
<dbReference type="Proteomes" id="UP000280296">
    <property type="component" value="Unassembled WGS sequence"/>
</dbReference>
<dbReference type="OrthoDB" id="230656at2"/>
<keyword evidence="2" id="KW-1185">Reference proteome</keyword>
<evidence type="ECO:0000313" key="1">
    <source>
        <dbReference type="EMBL" id="RUL89607.1"/>
    </source>
</evidence>